<accession>A0ABT8KM62</accession>
<dbReference type="SUPFAM" id="SSF63411">
    <property type="entry name" value="LuxS/MPP-like metallohydrolase"/>
    <property type="match status" value="2"/>
</dbReference>
<feature type="coiled-coil region" evidence="1">
    <location>
        <begin position="324"/>
        <end position="351"/>
    </location>
</feature>
<dbReference type="Pfam" id="PF00675">
    <property type="entry name" value="Peptidase_M16"/>
    <property type="match status" value="1"/>
</dbReference>
<name>A0ABT8KM62_9BACT</name>
<evidence type="ECO:0000256" key="1">
    <source>
        <dbReference type="SAM" id="Coils"/>
    </source>
</evidence>
<comment type="caution">
    <text evidence="4">The sequence shown here is derived from an EMBL/GenBank/DDBJ whole genome shotgun (WGS) entry which is preliminary data.</text>
</comment>
<dbReference type="Gene3D" id="3.30.830.10">
    <property type="entry name" value="Metalloenzyme, LuxS/M16 peptidase-like"/>
    <property type="match status" value="2"/>
</dbReference>
<gene>
    <name evidence="4" type="ORF">QQ008_09205</name>
</gene>
<dbReference type="Proteomes" id="UP001172082">
    <property type="component" value="Unassembled WGS sequence"/>
</dbReference>
<reference evidence="4" key="1">
    <citation type="submission" date="2023-06" db="EMBL/GenBank/DDBJ databases">
        <title>Genomic of Parafulvivirga corallium.</title>
        <authorList>
            <person name="Wang G."/>
        </authorList>
    </citation>
    <scope>NUCLEOTIDE SEQUENCE</scope>
    <source>
        <strain evidence="4">BMA10</strain>
    </source>
</reference>
<keyword evidence="1" id="KW-0175">Coiled coil</keyword>
<feature type="domain" description="Peptidase M16 N-terminal" evidence="2">
    <location>
        <begin position="41"/>
        <end position="164"/>
    </location>
</feature>
<evidence type="ECO:0000313" key="5">
    <source>
        <dbReference type="Proteomes" id="UP001172082"/>
    </source>
</evidence>
<dbReference type="InterPro" id="IPR011765">
    <property type="entry name" value="Pept_M16_N"/>
</dbReference>
<dbReference type="InterPro" id="IPR050361">
    <property type="entry name" value="MPP/UQCRC_Complex"/>
</dbReference>
<dbReference type="RefSeq" id="WP_346751566.1">
    <property type="nucleotide sequence ID" value="NZ_JAUJEA010000003.1"/>
</dbReference>
<dbReference type="InterPro" id="IPR011249">
    <property type="entry name" value="Metalloenz_LuxS/M16"/>
</dbReference>
<keyword evidence="5" id="KW-1185">Reference proteome</keyword>
<feature type="domain" description="Peptidase M16 C-terminal" evidence="3">
    <location>
        <begin position="200"/>
        <end position="356"/>
    </location>
</feature>
<evidence type="ECO:0000313" key="4">
    <source>
        <dbReference type="EMBL" id="MDN5201538.1"/>
    </source>
</evidence>
<proteinExistence type="predicted"/>
<dbReference type="PANTHER" id="PTHR11851:SF224">
    <property type="entry name" value="PROCESSING PROTEASE"/>
    <property type="match status" value="1"/>
</dbReference>
<sequence>MDYLERAIAPKFNEIKPFSLVEAKTTRLSNNVPLHLINAGDQPVVKIEILIKAGKWFESQDGTSFFTTKMLREGVSEKNSNEISVFLDQFGAFLELNPSADYCNISLYVLTKYLRDVLPLLSQIIFEPTFPEKELVVLKNIKKQSLKLDNEKNNIVGAKLFRKALFGGNHPYGKELKPEDIDLIDQKDLVKLHRKRFFKDVEIIVSGKVDGNDLKLLEEHFGSFNIKTEEESYIQFEPLSDDREVCIEKDGSLQSTIRIGKLLFKKNHPDYIKVLVVNEILGGYFGSRLMRNIREDKGYTYGIHSSIVSLRNEGYFVIGTDVKKDFTQATIDEIHKEINILRNELIGQEELDTVKNYMLGSFLSNVTTPFSLADKFKSIHFHGLTYDFYKDYFQTIKALSAMEILELSRKYLDIDSMTEVVVGGK</sequence>
<organism evidence="4 5">
    <name type="scientific">Splendidivirga corallicola</name>
    <dbReference type="NCBI Taxonomy" id="3051826"/>
    <lineage>
        <taxon>Bacteria</taxon>
        <taxon>Pseudomonadati</taxon>
        <taxon>Bacteroidota</taxon>
        <taxon>Cytophagia</taxon>
        <taxon>Cytophagales</taxon>
        <taxon>Splendidivirgaceae</taxon>
        <taxon>Splendidivirga</taxon>
    </lineage>
</organism>
<protein>
    <submittedName>
        <fullName evidence="4">Pitrilysin family protein</fullName>
    </submittedName>
</protein>
<dbReference type="Pfam" id="PF05193">
    <property type="entry name" value="Peptidase_M16_C"/>
    <property type="match status" value="1"/>
</dbReference>
<dbReference type="PANTHER" id="PTHR11851">
    <property type="entry name" value="METALLOPROTEASE"/>
    <property type="match status" value="1"/>
</dbReference>
<evidence type="ECO:0000259" key="3">
    <source>
        <dbReference type="Pfam" id="PF05193"/>
    </source>
</evidence>
<dbReference type="InterPro" id="IPR007863">
    <property type="entry name" value="Peptidase_M16_C"/>
</dbReference>
<dbReference type="EMBL" id="JAUJEA010000003">
    <property type="protein sequence ID" value="MDN5201538.1"/>
    <property type="molecule type" value="Genomic_DNA"/>
</dbReference>
<evidence type="ECO:0000259" key="2">
    <source>
        <dbReference type="Pfam" id="PF00675"/>
    </source>
</evidence>